<feature type="signal peptide" evidence="1">
    <location>
        <begin position="1"/>
        <end position="18"/>
    </location>
</feature>
<dbReference type="Proteomes" id="UP000182110">
    <property type="component" value="Unassembled WGS sequence"/>
</dbReference>
<comment type="caution">
    <text evidence="2">The sequence shown here is derived from an EMBL/GenBank/DDBJ whole genome shotgun (WGS) entry which is preliminary data.</text>
</comment>
<evidence type="ECO:0000256" key="1">
    <source>
        <dbReference type="SAM" id="SignalP"/>
    </source>
</evidence>
<keyword evidence="1" id="KW-0732">Signal</keyword>
<name>A0AAN2TS05_9BACI</name>
<sequence>MKKVILLALSLLFLTACGQSTQETVSEYRNEMQQSMEDIDLILAGIRGTAKEVSDNPNFIHDKDFIGVLDSTADAINKTCDTLEAVKPSEDKTVQSAQYYLNTKAVVELRYVADNYHEVYYDQEVMSSVNDAIDSALYYIDQARVTLDTVE</sequence>
<evidence type="ECO:0008006" key="4">
    <source>
        <dbReference type="Google" id="ProtNLM"/>
    </source>
</evidence>
<dbReference type="EMBL" id="CCXW01000001">
    <property type="protein sequence ID" value="CEG31463.1"/>
    <property type="molecule type" value="Genomic_DNA"/>
</dbReference>
<dbReference type="AlphaFoldDB" id="A0AAN2TS05"/>
<dbReference type="PROSITE" id="PS51257">
    <property type="entry name" value="PROKAR_LIPOPROTEIN"/>
    <property type="match status" value="1"/>
</dbReference>
<evidence type="ECO:0000313" key="2">
    <source>
        <dbReference type="EMBL" id="CEG31463.1"/>
    </source>
</evidence>
<gene>
    <name evidence="2" type="ORF">BN1180_01607</name>
</gene>
<feature type="chain" id="PRO_5042848492" description="Lipoprotein" evidence="1">
    <location>
        <begin position="19"/>
        <end position="151"/>
    </location>
</feature>
<organism evidence="2 3">
    <name type="scientific">Peribacillus simplex</name>
    <dbReference type="NCBI Taxonomy" id="1478"/>
    <lineage>
        <taxon>Bacteria</taxon>
        <taxon>Bacillati</taxon>
        <taxon>Bacillota</taxon>
        <taxon>Bacilli</taxon>
        <taxon>Bacillales</taxon>
        <taxon>Bacillaceae</taxon>
        <taxon>Peribacillus</taxon>
    </lineage>
</organism>
<evidence type="ECO:0000313" key="3">
    <source>
        <dbReference type="Proteomes" id="UP000182110"/>
    </source>
</evidence>
<keyword evidence="3" id="KW-1185">Reference proteome</keyword>
<proteinExistence type="predicted"/>
<accession>A0AAN2TS05</accession>
<reference evidence="2 3" key="1">
    <citation type="journal article" date="2014" name="Genome Announc.">
        <title>Genome Sequence of Bacillus simplex Strain P558, Isolated from a Human Fecal Sample.</title>
        <authorList>
            <person name="Croce O."/>
            <person name="Hugon P."/>
            <person name="Lagier J.C."/>
            <person name="Bibi F."/>
            <person name="Robert C."/>
            <person name="Azhar E.I."/>
            <person name="Raoult D."/>
            <person name="Fournier P.E."/>
        </authorList>
    </citation>
    <scope>NUCLEOTIDE SEQUENCE [LARGE SCALE GENOMIC DNA]</scope>
    <source>
        <strain evidence="2 3">P558</strain>
    </source>
</reference>
<protein>
    <recommendedName>
        <fullName evidence="4">Lipoprotein</fullName>
    </recommendedName>
</protein>
<dbReference type="RefSeq" id="WP_072272618.1">
    <property type="nucleotide sequence ID" value="NZ_CCXW01000001.1"/>
</dbReference>